<proteinExistence type="predicted"/>
<evidence type="ECO:0000313" key="3">
    <source>
        <dbReference type="Proteomes" id="UP000054516"/>
    </source>
</evidence>
<dbReference type="AlphaFoldDB" id="A0A1S8AA73"/>
<gene>
    <name evidence="2" type="ORF">SAMD00023353_6100370</name>
</gene>
<evidence type="ECO:0000313" key="2">
    <source>
        <dbReference type="EMBL" id="GAW26994.1"/>
    </source>
</evidence>
<organism evidence="2">
    <name type="scientific">Rosellinia necatrix</name>
    <name type="common">White root-rot fungus</name>
    <dbReference type="NCBI Taxonomy" id="77044"/>
    <lineage>
        <taxon>Eukaryota</taxon>
        <taxon>Fungi</taxon>
        <taxon>Dikarya</taxon>
        <taxon>Ascomycota</taxon>
        <taxon>Pezizomycotina</taxon>
        <taxon>Sordariomycetes</taxon>
        <taxon>Xylariomycetidae</taxon>
        <taxon>Xylariales</taxon>
        <taxon>Xylariaceae</taxon>
        <taxon>Rosellinia</taxon>
    </lineage>
</organism>
<sequence>MYLSMPKGVYCKDARAEANKESQMGSRDDGNIEIPTPSCCAKQWYPPAPPPTINEKNAARLPLERRDMDHV</sequence>
<feature type="region of interest" description="Disordered" evidence="1">
    <location>
        <begin position="17"/>
        <end position="71"/>
    </location>
</feature>
<dbReference type="Proteomes" id="UP000054516">
    <property type="component" value="Unassembled WGS sequence"/>
</dbReference>
<reference evidence="2" key="1">
    <citation type="submission" date="2016-03" db="EMBL/GenBank/DDBJ databases">
        <title>Draft genome sequence of Rosellinia necatrix.</title>
        <authorList>
            <person name="Kanematsu S."/>
        </authorList>
    </citation>
    <scope>NUCLEOTIDE SEQUENCE [LARGE SCALE GENOMIC DNA]</scope>
    <source>
        <strain evidence="2">W97</strain>
    </source>
</reference>
<accession>A0A1S8AA73</accession>
<keyword evidence="3" id="KW-1185">Reference proteome</keyword>
<feature type="compositionally biased region" description="Basic and acidic residues" evidence="1">
    <location>
        <begin position="62"/>
        <end position="71"/>
    </location>
</feature>
<protein>
    <submittedName>
        <fullName evidence="2">Uncharacterized protein</fullName>
    </submittedName>
</protein>
<evidence type="ECO:0000256" key="1">
    <source>
        <dbReference type="SAM" id="MobiDB-lite"/>
    </source>
</evidence>
<name>A0A1S8AA73_ROSNE</name>
<dbReference type="EMBL" id="DF977506">
    <property type="protein sequence ID" value="GAW26994.1"/>
    <property type="molecule type" value="Genomic_DNA"/>
</dbReference>
<feature type="compositionally biased region" description="Basic and acidic residues" evidence="1">
    <location>
        <begin position="17"/>
        <end position="30"/>
    </location>
</feature>